<gene>
    <name evidence="2" type="ORF">KSX_75980</name>
</gene>
<sequence>MAIAAMTVVGLVVFGLMIGSAFVCDLKSRPNGTRVTMRSIMLAGLIVSGCIIGIGWLGFGFFSGIGWFDSRSVNFASLMFGMPIDGLQSLFTHTPIDWTNTKYLGYFIIGVIGSVIGWSFMLRLPWAGGEAKAGSFGR</sequence>
<comment type="caution">
    <text evidence="2">The sequence shown here is derived from an EMBL/GenBank/DDBJ whole genome shotgun (WGS) entry which is preliminary data.</text>
</comment>
<proteinExistence type="predicted"/>
<feature type="transmembrane region" description="Helical" evidence="1">
    <location>
        <begin position="103"/>
        <end position="122"/>
    </location>
</feature>
<accession>A0A8J3MVK7</accession>
<evidence type="ECO:0000256" key="1">
    <source>
        <dbReference type="SAM" id="Phobius"/>
    </source>
</evidence>
<organism evidence="2 3">
    <name type="scientific">Ktedonospora formicarum</name>
    <dbReference type="NCBI Taxonomy" id="2778364"/>
    <lineage>
        <taxon>Bacteria</taxon>
        <taxon>Bacillati</taxon>
        <taxon>Chloroflexota</taxon>
        <taxon>Ktedonobacteria</taxon>
        <taxon>Ktedonobacterales</taxon>
        <taxon>Ktedonobacteraceae</taxon>
        <taxon>Ktedonospora</taxon>
    </lineage>
</organism>
<protein>
    <submittedName>
        <fullName evidence="2">Uncharacterized protein</fullName>
    </submittedName>
</protein>
<keyword evidence="1" id="KW-0472">Membrane</keyword>
<evidence type="ECO:0000313" key="2">
    <source>
        <dbReference type="EMBL" id="GHO49435.1"/>
    </source>
</evidence>
<dbReference type="Proteomes" id="UP000612362">
    <property type="component" value="Unassembled WGS sequence"/>
</dbReference>
<feature type="transmembrane region" description="Helical" evidence="1">
    <location>
        <begin position="39"/>
        <end position="61"/>
    </location>
</feature>
<dbReference type="RefSeq" id="WP_220198555.1">
    <property type="nucleotide sequence ID" value="NZ_BNJF01000005.1"/>
</dbReference>
<reference evidence="2" key="1">
    <citation type="submission" date="2020-10" db="EMBL/GenBank/DDBJ databases">
        <title>Taxonomic study of unclassified bacteria belonging to the class Ktedonobacteria.</title>
        <authorList>
            <person name="Yabe S."/>
            <person name="Wang C.M."/>
            <person name="Zheng Y."/>
            <person name="Sakai Y."/>
            <person name="Cavaletti L."/>
            <person name="Monciardini P."/>
            <person name="Donadio S."/>
        </authorList>
    </citation>
    <scope>NUCLEOTIDE SEQUENCE</scope>
    <source>
        <strain evidence="2">SOSP1-1</strain>
    </source>
</reference>
<evidence type="ECO:0000313" key="3">
    <source>
        <dbReference type="Proteomes" id="UP000612362"/>
    </source>
</evidence>
<dbReference type="EMBL" id="BNJF01000005">
    <property type="protein sequence ID" value="GHO49435.1"/>
    <property type="molecule type" value="Genomic_DNA"/>
</dbReference>
<keyword evidence="3" id="KW-1185">Reference proteome</keyword>
<keyword evidence="1" id="KW-0812">Transmembrane</keyword>
<dbReference type="AlphaFoldDB" id="A0A8J3MVK7"/>
<keyword evidence="1" id="KW-1133">Transmembrane helix</keyword>
<name>A0A8J3MVK7_9CHLR</name>